<dbReference type="Gene3D" id="3.30.70.1170">
    <property type="entry name" value="Sun protein, domain 3"/>
    <property type="match status" value="1"/>
</dbReference>
<sequence>MPIYYGWNGSLLQSCSLLVHDLLPGQKRNCSPSTHGLRASIERHKGRLQAELTKARLRRKISTIEALKAYVETGQENATDTSEAPYPRWIRINTLKTSLEDQLESTFAGFERAATIMPLKWALDDIY</sequence>
<proteinExistence type="predicted"/>
<dbReference type="Proteomes" id="UP000322873">
    <property type="component" value="Unassembled WGS sequence"/>
</dbReference>
<dbReference type="AlphaFoldDB" id="A0A5M9JGT2"/>
<dbReference type="VEuPathDB" id="FungiDB:MFRU_012g02460"/>
<accession>A0A5M9JGT2</accession>
<evidence type="ECO:0000313" key="2">
    <source>
        <dbReference type="Proteomes" id="UP000322873"/>
    </source>
</evidence>
<organism evidence="1 2">
    <name type="scientific">Monilinia fructicola</name>
    <name type="common">Brown rot fungus</name>
    <name type="synonym">Ciboria fructicola</name>
    <dbReference type="NCBI Taxonomy" id="38448"/>
    <lineage>
        <taxon>Eukaryota</taxon>
        <taxon>Fungi</taxon>
        <taxon>Dikarya</taxon>
        <taxon>Ascomycota</taxon>
        <taxon>Pezizomycotina</taxon>
        <taxon>Leotiomycetes</taxon>
        <taxon>Helotiales</taxon>
        <taxon>Sclerotiniaceae</taxon>
        <taxon>Monilinia</taxon>
    </lineage>
</organism>
<name>A0A5M9JGT2_MONFR</name>
<protein>
    <submittedName>
        <fullName evidence="1">Uncharacterized protein</fullName>
    </submittedName>
</protein>
<comment type="caution">
    <text evidence="1">The sequence shown here is derived from an EMBL/GenBank/DDBJ whole genome shotgun (WGS) entry which is preliminary data.</text>
</comment>
<evidence type="ECO:0000313" key="1">
    <source>
        <dbReference type="EMBL" id="KAA8568758.1"/>
    </source>
</evidence>
<keyword evidence="2" id="KW-1185">Reference proteome</keyword>
<dbReference type="EMBL" id="VICG01000009">
    <property type="protein sequence ID" value="KAA8568758.1"/>
    <property type="molecule type" value="Genomic_DNA"/>
</dbReference>
<reference evidence="1 2" key="1">
    <citation type="submission" date="2019-06" db="EMBL/GenBank/DDBJ databases">
        <title>Genome Sequence of the Brown Rot Fungal Pathogen Monilinia fructicola.</title>
        <authorList>
            <person name="De Miccolis Angelini R.M."/>
            <person name="Landi L."/>
            <person name="Abate D."/>
            <person name="Pollastro S."/>
            <person name="Romanazzi G."/>
            <person name="Faretra F."/>
        </authorList>
    </citation>
    <scope>NUCLEOTIDE SEQUENCE [LARGE SCALE GENOMIC DNA]</scope>
    <source>
        <strain evidence="1 2">Mfrc123</strain>
    </source>
</reference>
<gene>
    <name evidence="1" type="ORF">EYC84_007752</name>
</gene>